<feature type="domain" description="Transglutaminase-like" evidence="1">
    <location>
        <begin position="158"/>
        <end position="225"/>
    </location>
</feature>
<reference evidence="2 3" key="1">
    <citation type="submission" date="2019-12" db="EMBL/GenBank/DDBJ databases">
        <title>Genomic-based taxomic classification of the family Erythrobacteraceae.</title>
        <authorList>
            <person name="Xu L."/>
        </authorList>
    </citation>
    <scope>NUCLEOTIDE SEQUENCE [LARGE SCALE GENOMIC DNA]</scope>
    <source>
        <strain evidence="2 3">JCM 17468</strain>
    </source>
</reference>
<proteinExistence type="predicted"/>
<dbReference type="Pfam" id="PF01841">
    <property type="entry name" value="Transglut_core"/>
    <property type="match status" value="1"/>
</dbReference>
<dbReference type="Gene3D" id="2.60.40.2250">
    <property type="match status" value="1"/>
</dbReference>
<dbReference type="Proteomes" id="UP000430272">
    <property type="component" value="Unassembled WGS sequence"/>
</dbReference>
<dbReference type="InterPro" id="IPR002931">
    <property type="entry name" value="Transglutaminase-like"/>
</dbReference>
<name>A0A844YB02_9SPHN</name>
<dbReference type="SMART" id="SM00460">
    <property type="entry name" value="TGc"/>
    <property type="match status" value="1"/>
</dbReference>
<evidence type="ECO:0000313" key="3">
    <source>
        <dbReference type="Proteomes" id="UP000430272"/>
    </source>
</evidence>
<comment type="caution">
    <text evidence="2">The sequence shown here is derived from an EMBL/GenBank/DDBJ whole genome shotgun (WGS) entry which is preliminary data.</text>
</comment>
<sequence length="266" mass="29421">MTISIHTRFAFSLDKPTDVLLQFEAADIPEHEILSSSLDMTEAEHRAHVPAQDDIGTRIWLRAQGDFEVDYQARVRPIRQLAALETLQPILPHDMPGEAVQYLFDSRYCPADKFQPFVEAEFGGTQGGARIAAIKEWIESHFTYQSGVSDARTDALDSFVERRGICRDFAHVLVTMARASTIPARYVACYAPGVEPPDFHAIAEVFLSDPETEGGGTWQLVDATGMADPAETVKIGVGRDAADVSFLTSFGPNNFRRSSVKVSRED</sequence>
<dbReference type="InterPro" id="IPR038765">
    <property type="entry name" value="Papain-like_cys_pep_sf"/>
</dbReference>
<dbReference type="EMBL" id="WTYD01000001">
    <property type="protein sequence ID" value="MXO54168.1"/>
    <property type="molecule type" value="Genomic_DNA"/>
</dbReference>
<protein>
    <submittedName>
        <fullName evidence="2">Transglutaminase family protein</fullName>
    </submittedName>
</protein>
<keyword evidence="3" id="KW-1185">Reference proteome</keyword>
<evidence type="ECO:0000259" key="1">
    <source>
        <dbReference type="SMART" id="SM00460"/>
    </source>
</evidence>
<accession>A0A844YB02</accession>
<dbReference type="PANTHER" id="PTHR33490">
    <property type="entry name" value="BLR5614 PROTEIN-RELATED"/>
    <property type="match status" value="1"/>
</dbReference>
<dbReference type="PANTHER" id="PTHR33490:SF12">
    <property type="entry name" value="BLL5557 PROTEIN"/>
    <property type="match status" value="1"/>
</dbReference>
<dbReference type="RefSeq" id="WP_160660940.1">
    <property type="nucleotide sequence ID" value="NZ_BAABDV010000001.1"/>
</dbReference>
<organism evidence="2 3">
    <name type="scientific">Qipengyuania pelagi</name>
    <dbReference type="NCBI Taxonomy" id="994320"/>
    <lineage>
        <taxon>Bacteria</taxon>
        <taxon>Pseudomonadati</taxon>
        <taxon>Pseudomonadota</taxon>
        <taxon>Alphaproteobacteria</taxon>
        <taxon>Sphingomonadales</taxon>
        <taxon>Erythrobacteraceae</taxon>
        <taxon>Qipengyuania</taxon>
    </lineage>
</organism>
<dbReference type="SUPFAM" id="SSF54001">
    <property type="entry name" value="Cysteine proteinases"/>
    <property type="match status" value="1"/>
</dbReference>
<evidence type="ECO:0000313" key="2">
    <source>
        <dbReference type="EMBL" id="MXO54168.1"/>
    </source>
</evidence>
<gene>
    <name evidence="2" type="ORF">GRI47_09140</name>
</gene>
<dbReference type="AlphaFoldDB" id="A0A844YB02"/>
<dbReference type="OrthoDB" id="5438043at2"/>
<dbReference type="Gene3D" id="3.10.620.30">
    <property type="match status" value="1"/>
</dbReference>